<dbReference type="STRING" id="1433126.BN938_2115"/>
<dbReference type="EC" id="2.7.1.24" evidence="5 6"/>
<dbReference type="Proteomes" id="UP000027616">
    <property type="component" value="Chromosome I"/>
</dbReference>
<sequence length="194" mass="21492">MIRVGLTGGIGSGKTTVSAVFEKLGIAVYNSDFRARGVMSNQVIVSAIRDCFGDVYRQGVLDRKRLGEIVFADSEKLRLLNSIVHPAVAEDFMEWSEQQSSPYVIIESAILFESGFNCLTDKIIVVDAPLEIRIARVLSRDALTRKEAEQRIKAQMGDKERLQGADYVIVADGDRLLLPQITDIDASLKNIKTM</sequence>
<dbReference type="GO" id="GO:0005737">
    <property type="term" value="C:cytoplasm"/>
    <property type="evidence" value="ECO:0007669"/>
    <property type="project" value="UniProtKB-SubCell"/>
</dbReference>
<evidence type="ECO:0000256" key="5">
    <source>
        <dbReference type="HAMAP-Rule" id="MF_00376"/>
    </source>
</evidence>
<dbReference type="PROSITE" id="PS51219">
    <property type="entry name" value="DPCK"/>
    <property type="match status" value="1"/>
</dbReference>
<evidence type="ECO:0000313" key="7">
    <source>
        <dbReference type="EMBL" id="CDN32188.1"/>
    </source>
</evidence>
<keyword evidence="3 5" id="KW-0067">ATP-binding</keyword>
<accession>A0A060RDG0</accession>
<comment type="function">
    <text evidence="5">Catalyzes the phosphorylation of the 3'-hydroxyl group of dephosphocoenzyme A to form coenzyme A.</text>
</comment>
<dbReference type="GO" id="GO:0005524">
    <property type="term" value="F:ATP binding"/>
    <property type="evidence" value="ECO:0007669"/>
    <property type="project" value="UniProtKB-UniRule"/>
</dbReference>
<gene>
    <name evidence="5" type="primary">coaE</name>
    <name evidence="7" type="ORF">BN938_2115</name>
</gene>
<evidence type="ECO:0000256" key="3">
    <source>
        <dbReference type="ARBA" id="ARBA00022840"/>
    </source>
</evidence>
<dbReference type="HAMAP" id="MF_00376">
    <property type="entry name" value="Dephospho_CoA_kinase"/>
    <property type="match status" value="1"/>
</dbReference>
<organism evidence="7 8">
    <name type="scientific">Mucinivorans hirudinis</name>
    <dbReference type="NCBI Taxonomy" id="1433126"/>
    <lineage>
        <taxon>Bacteria</taxon>
        <taxon>Pseudomonadati</taxon>
        <taxon>Bacteroidota</taxon>
        <taxon>Bacteroidia</taxon>
        <taxon>Bacteroidales</taxon>
        <taxon>Rikenellaceae</taxon>
        <taxon>Mucinivorans</taxon>
    </lineage>
</organism>
<dbReference type="GO" id="GO:0015937">
    <property type="term" value="P:coenzyme A biosynthetic process"/>
    <property type="evidence" value="ECO:0007669"/>
    <property type="project" value="UniProtKB-UniRule"/>
</dbReference>
<dbReference type="PANTHER" id="PTHR10695">
    <property type="entry name" value="DEPHOSPHO-COA KINASE-RELATED"/>
    <property type="match status" value="1"/>
</dbReference>
<dbReference type="AlphaFoldDB" id="A0A060RDG0"/>
<name>A0A060RDG0_9BACT</name>
<comment type="pathway">
    <text evidence="5">Cofactor biosynthesis; coenzyme A biosynthesis; CoA from (R)-pantothenate: step 5/5.</text>
</comment>
<dbReference type="InterPro" id="IPR027417">
    <property type="entry name" value="P-loop_NTPase"/>
</dbReference>
<evidence type="ECO:0000256" key="4">
    <source>
        <dbReference type="ARBA" id="ARBA00022993"/>
    </source>
</evidence>
<keyword evidence="2 5" id="KW-0547">Nucleotide-binding</keyword>
<protein>
    <recommendedName>
        <fullName evidence="5 6">Dephospho-CoA kinase</fullName>
        <ecNumber evidence="5 6">2.7.1.24</ecNumber>
    </recommendedName>
    <alternativeName>
        <fullName evidence="5">Dephosphocoenzyme A kinase</fullName>
    </alternativeName>
</protein>
<dbReference type="PANTHER" id="PTHR10695:SF46">
    <property type="entry name" value="BIFUNCTIONAL COENZYME A SYNTHASE-RELATED"/>
    <property type="match status" value="1"/>
</dbReference>
<comment type="subcellular location">
    <subcellularLocation>
        <location evidence="5">Cytoplasm</location>
    </subcellularLocation>
</comment>
<keyword evidence="5 7" id="KW-0808">Transferase</keyword>
<dbReference type="OrthoDB" id="9812943at2"/>
<keyword evidence="5" id="KW-0963">Cytoplasm</keyword>
<dbReference type="Gene3D" id="3.40.50.300">
    <property type="entry name" value="P-loop containing nucleotide triphosphate hydrolases"/>
    <property type="match status" value="1"/>
</dbReference>
<evidence type="ECO:0000256" key="6">
    <source>
        <dbReference type="NCBIfam" id="TIGR00152"/>
    </source>
</evidence>
<dbReference type="UniPathway" id="UPA00241">
    <property type="reaction ID" value="UER00356"/>
</dbReference>
<keyword evidence="4 5" id="KW-0173">Coenzyme A biosynthesis</keyword>
<dbReference type="Pfam" id="PF01121">
    <property type="entry name" value="CoaE"/>
    <property type="match status" value="1"/>
</dbReference>
<dbReference type="GO" id="GO:0004140">
    <property type="term" value="F:dephospho-CoA kinase activity"/>
    <property type="evidence" value="ECO:0007669"/>
    <property type="project" value="UniProtKB-UniRule"/>
</dbReference>
<dbReference type="EMBL" id="HG934468">
    <property type="protein sequence ID" value="CDN32188.1"/>
    <property type="molecule type" value="Genomic_DNA"/>
</dbReference>
<evidence type="ECO:0000256" key="2">
    <source>
        <dbReference type="ARBA" id="ARBA00022741"/>
    </source>
</evidence>
<comment type="similarity">
    <text evidence="1 5">Belongs to the CoaE family.</text>
</comment>
<evidence type="ECO:0000313" key="8">
    <source>
        <dbReference type="Proteomes" id="UP000027616"/>
    </source>
</evidence>
<evidence type="ECO:0000256" key="1">
    <source>
        <dbReference type="ARBA" id="ARBA00009018"/>
    </source>
</evidence>
<proteinExistence type="inferred from homology"/>
<dbReference type="InterPro" id="IPR001977">
    <property type="entry name" value="Depp_CoAkinase"/>
</dbReference>
<feature type="binding site" evidence="5">
    <location>
        <begin position="11"/>
        <end position="16"/>
    </location>
    <ligand>
        <name>ATP</name>
        <dbReference type="ChEBI" id="CHEBI:30616"/>
    </ligand>
</feature>
<dbReference type="KEGG" id="rbc:BN938_2115"/>
<dbReference type="SUPFAM" id="SSF52540">
    <property type="entry name" value="P-loop containing nucleoside triphosphate hydrolases"/>
    <property type="match status" value="1"/>
</dbReference>
<reference evidence="7 8" key="1">
    <citation type="journal article" date="2015" name="Genome Announc.">
        <title>Complete Genome Sequence of the Novel Leech Symbiont Mucinivorans hirudinis M3T.</title>
        <authorList>
            <person name="Nelson M.C."/>
            <person name="Bomar L."/>
            <person name="Graf J."/>
        </authorList>
    </citation>
    <scope>NUCLEOTIDE SEQUENCE [LARGE SCALE GENOMIC DNA]</scope>
    <source>
        <strain evidence="8">M3</strain>
    </source>
</reference>
<comment type="catalytic activity">
    <reaction evidence="5">
        <text>3'-dephospho-CoA + ATP = ADP + CoA + H(+)</text>
        <dbReference type="Rhea" id="RHEA:18245"/>
        <dbReference type="ChEBI" id="CHEBI:15378"/>
        <dbReference type="ChEBI" id="CHEBI:30616"/>
        <dbReference type="ChEBI" id="CHEBI:57287"/>
        <dbReference type="ChEBI" id="CHEBI:57328"/>
        <dbReference type="ChEBI" id="CHEBI:456216"/>
        <dbReference type="EC" id="2.7.1.24"/>
    </reaction>
</comment>
<dbReference type="CDD" id="cd02022">
    <property type="entry name" value="DPCK"/>
    <property type="match status" value="1"/>
</dbReference>
<dbReference type="PATRIC" id="fig|1433126.3.peg.2088"/>
<dbReference type="HOGENOM" id="CLU_057180_3_1_10"/>
<dbReference type="eggNOG" id="COG0237">
    <property type="taxonomic scope" value="Bacteria"/>
</dbReference>
<keyword evidence="5 7" id="KW-0418">Kinase</keyword>
<dbReference type="NCBIfam" id="TIGR00152">
    <property type="entry name" value="dephospho-CoA kinase"/>
    <property type="match status" value="1"/>
</dbReference>
<keyword evidence="8" id="KW-1185">Reference proteome</keyword>